<dbReference type="EMBL" id="ML978965">
    <property type="protein sequence ID" value="KAF1929773.1"/>
    <property type="molecule type" value="Genomic_DNA"/>
</dbReference>
<dbReference type="Proteomes" id="UP000800082">
    <property type="component" value="Unassembled WGS sequence"/>
</dbReference>
<feature type="compositionally biased region" description="Polar residues" evidence="9">
    <location>
        <begin position="1336"/>
        <end position="1356"/>
    </location>
</feature>
<evidence type="ECO:0000256" key="6">
    <source>
        <dbReference type="ARBA" id="ARBA00023242"/>
    </source>
</evidence>
<keyword evidence="6" id="KW-0539">Nucleus</keyword>
<name>A0A6A5RQQ8_9PLEO</name>
<sequence length="1426" mass="158516">MSLDGHRDALLREKRNESVTCNESRKRKLRELYKYSAYLDVPEKWATTTQLDQFEDRFLDENDLEKGRRFNDAMLPFPFAGQQPPLPLALPSAHPGKPALSPFAKSSPSPITGASLEEQLRAASASPSVVTQQLLPPDVLTHSNECRALGPSSVASPADSSKTSPTTKRASGAPAVQDAGVGSAVDQEGQSVDPKAVADPVADEASNAPVKEEPKAPQVVHLPPKEVQEARLEETERKLENAASKERKEEERLGLPQSNGGADVVSSPSSTVGPYSQATPHAPHHSPDTSPDTEAFHDPTHPLVSNDDILDPAAQQVKEDHERALQKQMKEARERARGPESPSSDIEKQIEDEQAIRLARDGKSRLSESIGNVGHSVTEEAELVASGSTVAQTVREQPEPAADSLPTPTTTAPEPNIVERETTDNFVTQVKENPIADHPTPPAEVDLDMTEAPALIEQDTTSTQASPPRERMTTRVSSGAIRQKSVSEIISEHAAHKAVLTPPSRISSSPQRPRQQDRKSMEVSTVVFAKKHSIKSHKAMQPYDQDYASLQGASEDSSRDYLEGLFKFQAHHPPRSVPLQELVTSARKTLSTSGTLAMIRETQDYKILKRVYQLQNANRWSLRQLQKSAEPERPFTHQDQLLLEMKWMQTDFKEERKWKRALAATFADWCAEYFYSSPEERIALRIKVRISIPTVEATGDDDMHDAPTPDLVPSGAHETESESYGDEDELLTPFHADPPAGVFSLGYSDVVMKIDRTPASDHMFRELPFYEPILEGASDVTPFSISEPPILPVSKFVTGKLVSQIKGPPKKRSRYDYDSEDEPSTPPSRAGTSAEHSMPSTPGRRLFCRNDLPPEMTDVALFNAENKHVRDRLQAAHQFRPPTEFNMPSVAFFENRTPSQWLWEEDQKLRALVKEYTFNWSLVAQQLALPSKFTSGSGRRTPWECFERWVQLEGLPAEMSKTQYFRTYQGRLEQANKVVFAQYQAQQQQQQQQSGGQTPGQPRRRPTTTPIRVERRRENRHLAIIDGMRKLARKRESAAHKQAESQKAAALRKAHEPAAPKNNVHTPQEFSKLKWEREEKLKQRQLQQEMAHRQNQLAAQRQAQINAQNGVPNGVPQMQRNGTPGGANNMPAQMANNPQNAAAMATRVQQGQQGMQNNLNMANMPMGTPGIPQAQMQNNMQNGQRMGPPNQVRMNMQGNQFNSPNQQQQFQMQQQQQMNMANNLAAQGINMNMPNANMMAPMGSQNLNGNMNASMNGMSNNAGSPRVNQATPNMQRQNVSSQGAHVPQYLQLQQTIKMQHPDWTNEQVQKSASEQLQRYMAKQRVQAMNAAAGSPGMSSPTPQMANNQFMQQNGGMATSPPVNAVQNYQQQLVQQQRLMSQQRQSSQQASSPGMNGRPPSRSATPQNPQQMQQSPGLAQAQPNRAS</sequence>
<feature type="region of interest" description="Disordered" evidence="9">
    <location>
        <begin position="1328"/>
        <end position="1426"/>
    </location>
</feature>
<feature type="region of interest" description="Disordered" evidence="9">
    <location>
        <begin position="494"/>
        <end position="522"/>
    </location>
</feature>
<feature type="compositionally biased region" description="Polar residues" evidence="9">
    <location>
        <begin position="1401"/>
        <end position="1426"/>
    </location>
</feature>
<evidence type="ECO:0000256" key="4">
    <source>
        <dbReference type="ARBA" id="ARBA00022853"/>
    </source>
</evidence>
<feature type="compositionally biased region" description="Low complexity" evidence="9">
    <location>
        <begin position="986"/>
        <end position="1011"/>
    </location>
</feature>
<evidence type="ECO:0000256" key="2">
    <source>
        <dbReference type="ARBA" id="ARBA00008913"/>
    </source>
</evidence>
<feature type="compositionally biased region" description="Low complexity" evidence="9">
    <location>
        <begin position="502"/>
        <end position="513"/>
    </location>
</feature>
<dbReference type="Pfam" id="PF07529">
    <property type="entry name" value="HSA"/>
    <property type="match status" value="1"/>
</dbReference>
<feature type="region of interest" description="Disordered" evidence="9">
    <location>
        <begin position="458"/>
        <end position="481"/>
    </location>
</feature>
<dbReference type="CDD" id="cd00167">
    <property type="entry name" value="SANT"/>
    <property type="match status" value="1"/>
</dbReference>
<dbReference type="GO" id="GO:0003682">
    <property type="term" value="F:chromatin binding"/>
    <property type="evidence" value="ECO:0007669"/>
    <property type="project" value="TreeGrafter"/>
</dbReference>
<dbReference type="InterPro" id="IPR009057">
    <property type="entry name" value="Homeodomain-like_sf"/>
</dbReference>
<dbReference type="InterPro" id="IPR014012">
    <property type="entry name" value="HSA_dom"/>
</dbReference>
<feature type="compositionally biased region" description="Basic and acidic residues" evidence="9">
    <location>
        <begin position="345"/>
        <end position="366"/>
    </location>
</feature>
<dbReference type="SMART" id="SM00573">
    <property type="entry name" value="HSA"/>
    <property type="match status" value="1"/>
</dbReference>
<dbReference type="SMART" id="SM00717">
    <property type="entry name" value="SANT"/>
    <property type="match status" value="1"/>
</dbReference>
<evidence type="ECO:0000256" key="1">
    <source>
        <dbReference type="ARBA" id="ARBA00004123"/>
    </source>
</evidence>
<evidence type="ECO:0000259" key="11">
    <source>
        <dbReference type="PROSITE" id="PS51204"/>
    </source>
</evidence>
<evidence type="ECO:0000256" key="3">
    <source>
        <dbReference type="ARBA" id="ARBA00022763"/>
    </source>
</evidence>
<keyword evidence="13" id="KW-1185">Reference proteome</keyword>
<dbReference type="Gene3D" id="1.10.10.60">
    <property type="entry name" value="Homeodomain-like"/>
    <property type="match status" value="1"/>
</dbReference>
<feature type="compositionally biased region" description="Polar residues" evidence="9">
    <location>
        <begin position="830"/>
        <end position="840"/>
    </location>
</feature>
<protein>
    <recommendedName>
        <fullName evidence="8">Vacuolar import and degradation protein 21</fullName>
    </recommendedName>
</protein>
<comment type="function">
    <text evidence="7">Component of the NuA4 histone acetyltransferase complex which is involved in transcriptional activation of selected genes principally by acetylation of nucleosomal histone H4 and H2A. The NuA4 complex is also involved in DNA repair.</text>
</comment>
<feature type="domain" description="Myb-like" evidence="10">
    <location>
        <begin position="893"/>
        <end position="953"/>
    </location>
</feature>
<feature type="compositionally biased region" description="Basic and acidic residues" evidence="9">
    <location>
        <begin position="317"/>
        <end position="338"/>
    </location>
</feature>
<keyword evidence="4" id="KW-0156">Chromatin regulator</keyword>
<evidence type="ECO:0000256" key="9">
    <source>
        <dbReference type="SAM" id="MobiDB-lite"/>
    </source>
</evidence>
<feature type="region of interest" description="Disordered" evidence="9">
    <location>
        <begin position="142"/>
        <end position="415"/>
    </location>
</feature>
<organism evidence="12 13">
    <name type="scientific">Didymella exigua CBS 183.55</name>
    <dbReference type="NCBI Taxonomy" id="1150837"/>
    <lineage>
        <taxon>Eukaryota</taxon>
        <taxon>Fungi</taxon>
        <taxon>Dikarya</taxon>
        <taxon>Ascomycota</taxon>
        <taxon>Pezizomycotina</taxon>
        <taxon>Dothideomycetes</taxon>
        <taxon>Pleosporomycetidae</taxon>
        <taxon>Pleosporales</taxon>
        <taxon>Pleosporineae</taxon>
        <taxon>Didymellaceae</taxon>
        <taxon>Didymella</taxon>
    </lineage>
</organism>
<proteinExistence type="inferred from homology"/>
<dbReference type="GO" id="GO:0035267">
    <property type="term" value="C:NuA4 histone acetyltransferase complex"/>
    <property type="evidence" value="ECO:0007669"/>
    <property type="project" value="UniProtKB-ARBA"/>
</dbReference>
<dbReference type="GO" id="GO:0006281">
    <property type="term" value="P:DNA repair"/>
    <property type="evidence" value="ECO:0007669"/>
    <property type="project" value="UniProtKB-KW"/>
</dbReference>
<feature type="domain" description="HSA" evidence="11">
    <location>
        <begin position="625"/>
        <end position="708"/>
    </location>
</feature>
<dbReference type="InterPro" id="IPR001005">
    <property type="entry name" value="SANT/Myb"/>
</dbReference>
<dbReference type="PROSITE" id="PS50090">
    <property type="entry name" value="MYB_LIKE"/>
    <property type="match status" value="1"/>
</dbReference>
<feature type="region of interest" description="Disordered" evidence="9">
    <location>
        <begin position="698"/>
        <end position="729"/>
    </location>
</feature>
<feature type="region of interest" description="Disordered" evidence="9">
    <location>
        <begin position="802"/>
        <end position="846"/>
    </location>
</feature>
<dbReference type="Pfam" id="PF13921">
    <property type="entry name" value="Myb_DNA-bind_6"/>
    <property type="match status" value="1"/>
</dbReference>
<feature type="compositionally biased region" description="Basic and acidic residues" evidence="9">
    <location>
        <begin position="1031"/>
        <end position="1044"/>
    </location>
</feature>
<evidence type="ECO:0000259" key="10">
    <source>
        <dbReference type="PROSITE" id="PS50090"/>
    </source>
</evidence>
<keyword evidence="3" id="KW-0227">DNA damage</keyword>
<dbReference type="GeneID" id="54344138"/>
<dbReference type="PROSITE" id="PS51204">
    <property type="entry name" value="HSA"/>
    <property type="match status" value="1"/>
</dbReference>
<dbReference type="OrthoDB" id="5364245at2759"/>
<evidence type="ECO:0000256" key="8">
    <source>
        <dbReference type="ARBA" id="ARBA00029670"/>
    </source>
</evidence>
<feature type="region of interest" description="Disordered" evidence="9">
    <location>
        <begin position="86"/>
        <end position="112"/>
    </location>
</feature>
<reference evidence="12" key="1">
    <citation type="journal article" date="2020" name="Stud. Mycol.">
        <title>101 Dothideomycetes genomes: a test case for predicting lifestyles and emergence of pathogens.</title>
        <authorList>
            <person name="Haridas S."/>
            <person name="Albert R."/>
            <person name="Binder M."/>
            <person name="Bloem J."/>
            <person name="Labutti K."/>
            <person name="Salamov A."/>
            <person name="Andreopoulos B."/>
            <person name="Baker S."/>
            <person name="Barry K."/>
            <person name="Bills G."/>
            <person name="Bluhm B."/>
            <person name="Cannon C."/>
            <person name="Castanera R."/>
            <person name="Culley D."/>
            <person name="Daum C."/>
            <person name="Ezra D."/>
            <person name="Gonzalez J."/>
            <person name="Henrissat B."/>
            <person name="Kuo A."/>
            <person name="Liang C."/>
            <person name="Lipzen A."/>
            <person name="Lutzoni F."/>
            <person name="Magnuson J."/>
            <person name="Mondo S."/>
            <person name="Nolan M."/>
            <person name="Ohm R."/>
            <person name="Pangilinan J."/>
            <person name="Park H.-J."/>
            <person name="Ramirez L."/>
            <person name="Alfaro M."/>
            <person name="Sun H."/>
            <person name="Tritt A."/>
            <person name="Yoshinaga Y."/>
            <person name="Zwiers L.-H."/>
            <person name="Turgeon B."/>
            <person name="Goodwin S."/>
            <person name="Spatafora J."/>
            <person name="Crous P."/>
            <person name="Grigoriev I."/>
        </authorList>
    </citation>
    <scope>NUCLEOTIDE SEQUENCE</scope>
    <source>
        <strain evidence="12">CBS 183.55</strain>
    </source>
</reference>
<evidence type="ECO:0000256" key="7">
    <source>
        <dbReference type="ARBA" id="ARBA00025178"/>
    </source>
</evidence>
<feature type="region of interest" description="Disordered" evidence="9">
    <location>
        <begin position="986"/>
        <end position="1017"/>
    </location>
</feature>
<dbReference type="PANTHER" id="PTHR46459:SF1">
    <property type="entry name" value="E1A-BINDING PROTEIN P400"/>
    <property type="match status" value="1"/>
</dbReference>
<evidence type="ECO:0000313" key="12">
    <source>
        <dbReference type="EMBL" id="KAF1929773.1"/>
    </source>
</evidence>
<evidence type="ECO:0000256" key="5">
    <source>
        <dbReference type="ARBA" id="ARBA00023204"/>
    </source>
</evidence>
<accession>A0A6A5RQQ8</accession>
<evidence type="ECO:0000313" key="13">
    <source>
        <dbReference type="Proteomes" id="UP000800082"/>
    </source>
</evidence>
<dbReference type="GO" id="GO:0006325">
    <property type="term" value="P:chromatin organization"/>
    <property type="evidence" value="ECO:0007669"/>
    <property type="project" value="UniProtKB-KW"/>
</dbReference>
<comment type="similarity">
    <text evidence="2">Belongs to the EAF1 family.</text>
</comment>
<dbReference type="RefSeq" id="XP_033450021.1">
    <property type="nucleotide sequence ID" value="XM_033586492.1"/>
</dbReference>
<dbReference type="PANTHER" id="PTHR46459">
    <property type="entry name" value="E1A-BINDING PROTEIN P400-RELATED"/>
    <property type="match status" value="1"/>
</dbReference>
<feature type="compositionally biased region" description="Polar residues" evidence="9">
    <location>
        <begin position="256"/>
        <end position="279"/>
    </location>
</feature>
<keyword evidence="5" id="KW-0234">DNA repair</keyword>
<feature type="region of interest" description="Disordered" evidence="9">
    <location>
        <begin position="1031"/>
        <end position="1070"/>
    </location>
</feature>
<dbReference type="GO" id="GO:0005634">
    <property type="term" value="C:nucleus"/>
    <property type="evidence" value="ECO:0007669"/>
    <property type="project" value="UniProtKB-SubCell"/>
</dbReference>
<feature type="compositionally biased region" description="Polar residues" evidence="9">
    <location>
        <begin position="153"/>
        <end position="169"/>
    </location>
</feature>
<comment type="subcellular location">
    <subcellularLocation>
        <location evidence="1">Nucleus</location>
    </subcellularLocation>
</comment>
<feature type="compositionally biased region" description="Polar residues" evidence="9">
    <location>
        <begin position="386"/>
        <end position="395"/>
    </location>
</feature>
<gene>
    <name evidence="12" type="ORF">M421DRAFT_100239</name>
</gene>
<feature type="compositionally biased region" description="Low complexity" evidence="9">
    <location>
        <begin position="1363"/>
        <end position="1391"/>
    </location>
</feature>
<feature type="compositionally biased region" description="Basic and acidic residues" evidence="9">
    <location>
        <begin position="223"/>
        <end position="253"/>
    </location>
</feature>
<dbReference type="SUPFAM" id="SSF46689">
    <property type="entry name" value="Homeodomain-like"/>
    <property type="match status" value="1"/>
</dbReference>